<dbReference type="PANTHER" id="PTHR46558:SF11">
    <property type="entry name" value="HTH-TYPE TRANSCRIPTIONAL REGULATOR XRE"/>
    <property type="match status" value="1"/>
</dbReference>
<dbReference type="Proteomes" id="UP000310636">
    <property type="component" value="Unassembled WGS sequence"/>
</dbReference>
<reference evidence="3 4" key="1">
    <citation type="submission" date="2019-04" db="EMBL/GenBank/DDBJ databases">
        <title>Cohnella sp. nov. isolated from preserved vegetables.</title>
        <authorList>
            <person name="Lin S.-Y."/>
            <person name="Hung M.-H."/>
            <person name="Young C.-C."/>
        </authorList>
    </citation>
    <scope>NUCLEOTIDE SEQUENCE [LARGE SCALE GENOMIC DNA]</scope>
    <source>
        <strain evidence="3 4">CC-MHH1044</strain>
    </source>
</reference>
<organism evidence="3 4">
    <name type="scientific">Cohnella fermenti</name>
    <dbReference type="NCBI Taxonomy" id="2565925"/>
    <lineage>
        <taxon>Bacteria</taxon>
        <taxon>Bacillati</taxon>
        <taxon>Bacillota</taxon>
        <taxon>Bacilli</taxon>
        <taxon>Bacillales</taxon>
        <taxon>Paenibacillaceae</taxon>
        <taxon>Cohnella</taxon>
    </lineage>
</organism>
<proteinExistence type="predicted"/>
<dbReference type="EMBL" id="SSOB01000038">
    <property type="protein sequence ID" value="THF74687.1"/>
    <property type="molecule type" value="Genomic_DNA"/>
</dbReference>
<dbReference type="Pfam" id="PF01381">
    <property type="entry name" value="HTH_3"/>
    <property type="match status" value="1"/>
</dbReference>
<dbReference type="CDD" id="cd00093">
    <property type="entry name" value="HTH_XRE"/>
    <property type="match status" value="1"/>
</dbReference>
<dbReference type="OrthoDB" id="8115576at2"/>
<dbReference type="AlphaFoldDB" id="A0A4S4BJ72"/>
<dbReference type="Gene3D" id="1.10.260.40">
    <property type="entry name" value="lambda repressor-like DNA-binding domains"/>
    <property type="match status" value="1"/>
</dbReference>
<dbReference type="SUPFAM" id="SSF47413">
    <property type="entry name" value="lambda repressor-like DNA-binding domains"/>
    <property type="match status" value="1"/>
</dbReference>
<keyword evidence="4" id="KW-1185">Reference proteome</keyword>
<dbReference type="SMART" id="SM00530">
    <property type="entry name" value="HTH_XRE"/>
    <property type="match status" value="1"/>
</dbReference>
<sequence length="133" mass="15207">MNIGDRIAELRDSKRLTQEQLSASLGISRAALSHYEKNRRQPDFDTLIKLANTFAVSVDYLLGRTRRPEITLDPLVRKFVDQLELSEQEILEQFQLTVDGRKLSLEEAKRFIAFVRAERAMDMTGPEAPSEGQ</sequence>
<name>A0A4S4BJ72_9BACL</name>
<gene>
    <name evidence="3" type="ORF">E6C55_24045</name>
</gene>
<accession>A0A4S4BJ72</accession>
<keyword evidence="1" id="KW-0238">DNA-binding</keyword>
<dbReference type="InterPro" id="IPR001387">
    <property type="entry name" value="Cro/C1-type_HTH"/>
</dbReference>
<dbReference type="RefSeq" id="WP_136372375.1">
    <property type="nucleotide sequence ID" value="NZ_SSOB01000038.1"/>
</dbReference>
<evidence type="ECO:0000313" key="4">
    <source>
        <dbReference type="Proteomes" id="UP000310636"/>
    </source>
</evidence>
<protein>
    <submittedName>
        <fullName evidence="3">Helix-turn-helix transcriptional regulator</fullName>
    </submittedName>
</protein>
<evidence type="ECO:0000256" key="1">
    <source>
        <dbReference type="ARBA" id="ARBA00023125"/>
    </source>
</evidence>
<dbReference type="InterPro" id="IPR010982">
    <property type="entry name" value="Lambda_DNA-bd_dom_sf"/>
</dbReference>
<feature type="domain" description="HTH cro/C1-type" evidence="2">
    <location>
        <begin position="7"/>
        <end position="61"/>
    </location>
</feature>
<dbReference type="PROSITE" id="PS50943">
    <property type="entry name" value="HTH_CROC1"/>
    <property type="match status" value="1"/>
</dbReference>
<dbReference type="GO" id="GO:0003677">
    <property type="term" value="F:DNA binding"/>
    <property type="evidence" value="ECO:0007669"/>
    <property type="project" value="UniProtKB-KW"/>
</dbReference>
<comment type="caution">
    <text evidence="3">The sequence shown here is derived from an EMBL/GenBank/DDBJ whole genome shotgun (WGS) entry which is preliminary data.</text>
</comment>
<dbReference type="PANTHER" id="PTHR46558">
    <property type="entry name" value="TRACRIPTIONAL REGULATORY PROTEIN-RELATED-RELATED"/>
    <property type="match status" value="1"/>
</dbReference>
<evidence type="ECO:0000259" key="2">
    <source>
        <dbReference type="PROSITE" id="PS50943"/>
    </source>
</evidence>
<evidence type="ECO:0000313" key="3">
    <source>
        <dbReference type="EMBL" id="THF74687.1"/>
    </source>
</evidence>